<dbReference type="EMBL" id="JAEOAQ010000007">
    <property type="protein sequence ID" value="KAG5417220.1"/>
    <property type="molecule type" value="Genomic_DNA"/>
</dbReference>
<gene>
    <name evidence="11" type="ORF">I9W82_004853</name>
</gene>
<feature type="compositionally biased region" description="Basic and acidic residues" evidence="9">
    <location>
        <begin position="36"/>
        <end position="54"/>
    </location>
</feature>
<feature type="region of interest" description="Disordered" evidence="9">
    <location>
        <begin position="734"/>
        <end position="773"/>
    </location>
</feature>
<dbReference type="InterPro" id="IPR013867">
    <property type="entry name" value="Telomere_rpt-bd_fac_dimer_dom"/>
</dbReference>
<evidence type="ECO:0000256" key="8">
    <source>
        <dbReference type="PROSITE-ProRule" id="PRU00221"/>
    </source>
</evidence>
<feature type="compositionally biased region" description="Low complexity" evidence="9">
    <location>
        <begin position="115"/>
        <end position="140"/>
    </location>
</feature>
<feature type="repeat" description="WD" evidence="8">
    <location>
        <begin position="1020"/>
        <end position="1061"/>
    </location>
</feature>
<dbReference type="PROSITE" id="PS50294">
    <property type="entry name" value="WD_REPEATS_REGION"/>
    <property type="match status" value="2"/>
</dbReference>
<evidence type="ECO:0000313" key="12">
    <source>
        <dbReference type="Proteomes" id="UP000669133"/>
    </source>
</evidence>
<dbReference type="PRINTS" id="PR00319">
    <property type="entry name" value="GPROTEINB"/>
</dbReference>
<reference evidence="11 12" key="1">
    <citation type="submission" date="2020-12" db="EMBL/GenBank/DDBJ databases">
        <title>Effect of drift, selection, and recombination on the evolution of hybrid genomes in Candida yeast pathogens.</title>
        <authorList>
            <person name="Mixao V."/>
            <person name="Ksiezopolska E."/>
            <person name="Saus E."/>
            <person name="Boekhout T."/>
            <person name="Gacser A."/>
            <person name="Gabaldon T."/>
        </authorList>
    </citation>
    <scope>NUCLEOTIDE SEQUENCE [LARGE SCALE GENOMIC DNA]</scope>
    <source>
        <strain evidence="11 12">BP57</strain>
    </source>
</reference>
<feature type="compositionally biased region" description="Basic and acidic residues" evidence="9">
    <location>
        <begin position="61"/>
        <end position="71"/>
    </location>
</feature>
<feature type="region of interest" description="Disordered" evidence="9">
    <location>
        <begin position="1"/>
        <end position="187"/>
    </location>
</feature>
<evidence type="ECO:0000256" key="9">
    <source>
        <dbReference type="SAM" id="MobiDB-lite"/>
    </source>
</evidence>
<dbReference type="InterPro" id="IPR020472">
    <property type="entry name" value="WD40_PAC1"/>
</dbReference>
<dbReference type="PANTHER" id="PTHR47807:SF1">
    <property type="entry name" value="PROTEIN TBF1"/>
    <property type="match status" value="1"/>
</dbReference>
<dbReference type="Pfam" id="PF08558">
    <property type="entry name" value="TRF"/>
    <property type="match status" value="1"/>
</dbReference>
<dbReference type="InterPro" id="IPR036322">
    <property type="entry name" value="WD40_repeat_dom_sf"/>
</dbReference>
<feature type="compositionally biased region" description="Polar residues" evidence="9">
    <location>
        <begin position="89"/>
        <end position="114"/>
    </location>
</feature>
<dbReference type="Proteomes" id="UP000669133">
    <property type="component" value="Unassembled WGS sequence"/>
</dbReference>
<dbReference type="GO" id="GO:0007165">
    <property type="term" value="P:signal transduction"/>
    <property type="evidence" value="ECO:0007669"/>
    <property type="project" value="UniProtKB-KW"/>
</dbReference>
<dbReference type="Gene3D" id="2.130.10.10">
    <property type="entry name" value="YVTN repeat-like/Quinoprotein amine dehydrogenase"/>
    <property type="match status" value="2"/>
</dbReference>
<dbReference type="Gene3D" id="1.10.10.60">
    <property type="entry name" value="Homeodomain-like"/>
    <property type="match status" value="1"/>
</dbReference>
<dbReference type="PANTHER" id="PTHR47807">
    <property type="entry name" value="PROTEIN TBF1"/>
    <property type="match status" value="1"/>
</dbReference>
<evidence type="ECO:0000313" key="11">
    <source>
        <dbReference type="EMBL" id="KAG5417220.1"/>
    </source>
</evidence>
<feature type="repeat" description="WD" evidence="8">
    <location>
        <begin position="933"/>
        <end position="973"/>
    </location>
</feature>
<dbReference type="SUPFAM" id="SSF46689">
    <property type="entry name" value="Homeodomain-like"/>
    <property type="match status" value="1"/>
</dbReference>
<dbReference type="Pfam" id="PF00249">
    <property type="entry name" value="Myb_DNA-binding"/>
    <property type="match status" value="1"/>
</dbReference>
<feature type="region of interest" description="Disordered" evidence="9">
    <location>
        <begin position="672"/>
        <end position="721"/>
    </location>
</feature>
<dbReference type="GO" id="GO:0010833">
    <property type="term" value="P:telomere maintenance via telomere lengthening"/>
    <property type="evidence" value="ECO:0007669"/>
    <property type="project" value="TreeGrafter"/>
</dbReference>
<protein>
    <submittedName>
        <fullName evidence="11">TBF1</fullName>
    </submittedName>
</protein>
<accession>A0A8H7Z8L7</accession>
<evidence type="ECO:0000256" key="3">
    <source>
        <dbReference type="ARBA" id="ARBA00022737"/>
    </source>
</evidence>
<dbReference type="InterPro" id="IPR017930">
    <property type="entry name" value="Myb_dom"/>
</dbReference>
<keyword evidence="2 8" id="KW-0853">WD repeat</keyword>
<dbReference type="CDD" id="cd11660">
    <property type="entry name" value="SANT_TRF"/>
    <property type="match status" value="1"/>
</dbReference>
<dbReference type="InterPro" id="IPR001005">
    <property type="entry name" value="SANT/Myb"/>
</dbReference>
<evidence type="ECO:0000256" key="2">
    <source>
        <dbReference type="ARBA" id="ARBA00022574"/>
    </source>
</evidence>
<dbReference type="SMART" id="SM00320">
    <property type="entry name" value="WD40"/>
    <property type="match status" value="7"/>
</dbReference>
<dbReference type="InterPro" id="IPR001632">
    <property type="entry name" value="WD40_G-protein_beta-like"/>
</dbReference>
<keyword evidence="5" id="KW-0807">Transducer</keyword>
<dbReference type="GO" id="GO:0042803">
    <property type="term" value="F:protein homodimerization activity"/>
    <property type="evidence" value="ECO:0007669"/>
    <property type="project" value="InterPro"/>
</dbReference>
<dbReference type="PROSITE" id="PS50082">
    <property type="entry name" value="WD_REPEATS_2"/>
    <property type="match status" value="5"/>
</dbReference>
<dbReference type="GeneID" id="93653482"/>
<dbReference type="GO" id="GO:0003691">
    <property type="term" value="F:double-stranded telomeric DNA binding"/>
    <property type="evidence" value="ECO:0007669"/>
    <property type="project" value="TreeGrafter"/>
</dbReference>
<feature type="repeat" description="WD" evidence="8">
    <location>
        <begin position="1167"/>
        <end position="1200"/>
    </location>
</feature>
<evidence type="ECO:0000256" key="7">
    <source>
        <dbReference type="ARBA" id="ARBA00023306"/>
    </source>
</evidence>
<keyword evidence="7" id="KW-0131">Cell cycle</keyword>
<dbReference type="InterPro" id="IPR001680">
    <property type="entry name" value="WD40_rpt"/>
</dbReference>
<dbReference type="SMART" id="SM00717">
    <property type="entry name" value="SANT"/>
    <property type="match status" value="1"/>
</dbReference>
<dbReference type="Pfam" id="PF25391">
    <property type="entry name" value="WD40_Gbeta"/>
    <property type="match status" value="1"/>
</dbReference>
<dbReference type="InterPro" id="IPR052833">
    <property type="entry name" value="Telomeric_DNA-bd_trans-reg"/>
</dbReference>
<dbReference type="FunFam" id="1.10.10.60:FF:000137">
    <property type="entry name" value="MYB DNA binding protein"/>
    <property type="match status" value="1"/>
</dbReference>
<evidence type="ECO:0000256" key="5">
    <source>
        <dbReference type="ARBA" id="ARBA00023224"/>
    </source>
</evidence>
<feature type="compositionally biased region" description="Basic and acidic residues" evidence="9">
    <location>
        <begin position="693"/>
        <end position="706"/>
    </location>
</feature>
<feature type="compositionally biased region" description="Low complexity" evidence="9">
    <location>
        <begin position="759"/>
        <end position="772"/>
    </location>
</feature>
<feature type="compositionally biased region" description="Polar residues" evidence="9">
    <location>
        <begin position="11"/>
        <end position="21"/>
    </location>
</feature>
<dbReference type="InterPro" id="IPR019775">
    <property type="entry name" value="WD40_repeat_CS"/>
</dbReference>
<keyword evidence="4" id="KW-0238">DNA-binding</keyword>
<feature type="compositionally biased region" description="Low complexity" evidence="9">
    <location>
        <begin position="22"/>
        <end position="34"/>
    </location>
</feature>
<name>A0A8H7Z8L7_9ASCO</name>
<organism evidence="11 12">
    <name type="scientific">Candida metapsilosis</name>
    <dbReference type="NCBI Taxonomy" id="273372"/>
    <lineage>
        <taxon>Eukaryota</taxon>
        <taxon>Fungi</taxon>
        <taxon>Dikarya</taxon>
        <taxon>Ascomycota</taxon>
        <taxon>Saccharomycotina</taxon>
        <taxon>Pichiomycetes</taxon>
        <taxon>Debaryomycetaceae</taxon>
        <taxon>Candida/Lodderomyces clade</taxon>
        <taxon>Candida</taxon>
    </lineage>
</organism>
<dbReference type="InterPro" id="IPR016346">
    <property type="entry name" value="G-protein_beta_1-5"/>
</dbReference>
<dbReference type="CDD" id="cd00200">
    <property type="entry name" value="WD40"/>
    <property type="match status" value="1"/>
</dbReference>
<keyword evidence="12" id="KW-1185">Reference proteome</keyword>
<feature type="compositionally biased region" description="Polar residues" evidence="9">
    <location>
        <begin position="178"/>
        <end position="187"/>
    </location>
</feature>
<feature type="compositionally biased region" description="Polar residues" evidence="9">
    <location>
        <begin position="736"/>
        <end position="758"/>
    </location>
</feature>
<feature type="domain" description="HTH myb-type" evidence="10">
    <location>
        <begin position="583"/>
        <end position="639"/>
    </location>
</feature>
<dbReference type="PROSITE" id="PS51294">
    <property type="entry name" value="HTH_MYB"/>
    <property type="match status" value="1"/>
</dbReference>
<keyword evidence="6" id="KW-0539">Nucleus</keyword>
<comment type="caution">
    <text evidence="11">The sequence shown here is derived from an EMBL/GenBank/DDBJ whole genome shotgun (WGS) entry which is preliminary data.</text>
</comment>
<dbReference type="AlphaFoldDB" id="A0A8H7Z8L7"/>
<sequence length="1200" mass="134094">MDDSNIDILLQQKQSSDQRSQAEISAEEAISSIAHELTKDTDAHDLFESEKHEQPQSGDNEQDRKRQKTEDSSSTNKSLSSPSKDIEASTLQHDSKNQPTEGDQNSGEDSTDLIQQAHDQLRQLQQQQQQQHQQQEQHVQASRGNTVNEEHKTGNASLSTRETIGQIQEQNRHEEATSRPSLSAIPSDSELFNTNAAHVAYSSLSSQYQHSSIDSRHAVFTSANLSVLPLPIVGADFLAPRIQLLINTLPTLDNLSTQLLRIVAKSSYKRIIDIASNPETPEGATYRDLTSLFEFTKRLYSEEDPFLSVDHVAPGMWHAGEETPRIFKTKEQSIESTLRKVNLATFLAATLGTMEVGFFYLNESFLDIFCPAHDLDIKYHLSDTSYLDTTTSMTTTIQTGVGSAVGSKIGRLLKPQAMLYLDLKTQAYISAIEAGERSREEILEDILPDNMDQILLARRNVDLLLPSEADFVERCKSRKALLLNYDEGQTQLPLSEEFKWFTFLRDLFDYVSKNMGYLIWGKGGKPVREKKDYPSISPDMYEQINAKMNYNPSANQDDDSDSADTAKLLPSEIREQQIHVNGHKPSQRRPWTRAEEKAFRHALELNGPHWSKILELFGKGGKINEALKNRNQVQLKDKARNWKVFYLKNGMPLPPYLKSVTGNLEDRVKRSISRKEKTAAAPVPNVQKQKKKQLQEQAREEGKEQEQEQENIQGGDSNIDSSFNVTHIQTIHPENRNSTTTFSPQQSANSVFQRKLQPSVQLQEQSDQESLSKQIDAAKEKAKLLYDEIISVKKRTQDTNLQRTSVNVATIPRDSCKLRLYNTLRGHQNKIAKLCWNADSTKILSASQDGYMILWDTITGYKKQAIQLDNPWVLTCSISPNEKLVASAGLDNNCTIYKIKSDTTNNPVQVQQQFRSNAFPMQSGFFQSVQSIFKSHTAYISECEFIGNNSIVTGSGDMTCMLWDITKGSKSRDFIDHVGDVLCLTVFPTNILSDNLFISGSSDGYAKVWDLRSPTPTQSFSISNSDVNCVKVFPDGNAFAVGSDDGQIRLIDLRSDCELAHYSLNSEIRNMQTSSVMGPMTPMTPSDRKAYTLGNSSSMLTPSSAPINASLASSDGLSISSRNSTLENSGVFSLDFGKSGRLLYSCYSDHGCVVWDTLKNEIIGTLGSEHLNKISRVAVSPDGVALATGSWDSTIKVWSV</sequence>
<proteinExistence type="inferred from homology"/>
<comment type="similarity">
    <text evidence="1">Belongs to the WD repeat G protein beta family.</text>
</comment>
<evidence type="ECO:0000259" key="10">
    <source>
        <dbReference type="PROSITE" id="PS51294"/>
    </source>
</evidence>
<dbReference type="PROSITE" id="PS00678">
    <property type="entry name" value="WD_REPEATS_1"/>
    <property type="match status" value="1"/>
</dbReference>
<feature type="repeat" description="WD" evidence="8">
    <location>
        <begin position="974"/>
        <end position="1019"/>
    </location>
</feature>
<feature type="repeat" description="WD" evidence="8">
    <location>
        <begin position="824"/>
        <end position="865"/>
    </location>
</feature>
<dbReference type="InterPro" id="IPR015943">
    <property type="entry name" value="WD40/YVTN_repeat-like_dom_sf"/>
</dbReference>
<dbReference type="RefSeq" id="XP_067546336.1">
    <property type="nucleotide sequence ID" value="XM_067693968.1"/>
</dbReference>
<evidence type="ECO:0000256" key="4">
    <source>
        <dbReference type="ARBA" id="ARBA00023125"/>
    </source>
</evidence>
<keyword evidence="3" id="KW-0677">Repeat</keyword>
<evidence type="ECO:0000256" key="6">
    <source>
        <dbReference type="ARBA" id="ARBA00023242"/>
    </source>
</evidence>
<feature type="compositionally biased region" description="Polar residues" evidence="9">
    <location>
        <begin position="154"/>
        <end position="169"/>
    </location>
</feature>
<dbReference type="InterPro" id="IPR009057">
    <property type="entry name" value="Homeodomain-like_sf"/>
</dbReference>
<dbReference type="PRINTS" id="PR00320">
    <property type="entry name" value="GPROTEINBRPT"/>
</dbReference>
<dbReference type="OrthoDB" id="10255630at2759"/>
<dbReference type="Pfam" id="PF00400">
    <property type="entry name" value="WD40"/>
    <property type="match status" value="2"/>
</dbReference>
<feature type="compositionally biased region" description="Low complexity" evidence="9">
    <location>
        <begin position="72"/>
        <end position="83"/>
    </location>
</feature>
<dbReference type="SUPFAM" id="SSF50978">
    <property type="entry name" value="WD40 repeat-like"/>
    <property type="match status" value="1"/>
</dbReference>
<evidence type="ECO:0000256" key="1">
    <source>
        <dbReference type="ARBA" id="ARBA00009768"/>
    </source>
</evidence>